<feature type="non-terminal residue" evidence="2">
    <location>
        <position position="1"/>
    </location>
</feature>
<dbReference type="Pfam" id="PF13843">
    <property type="entry name" value="DDE_Tnp_1_7"/>
    <property type="match status" value="1"/>
</dbReference>
<dbReference type="InterPro" id="IPR029526">
    <property type="entry name" value="PGBD"/>
</dbReference>
<reference evidence="2" key="1">
    <citation type="submission" date="2014-12" db="EMBL/GenBank/DDBJ databases">
        <title>Insight into the proteome of Arion vulgaris.</title>
        <authorList>
            <person name="Aradska J."/>
            <person name="Bulat T."/>
            <person name="Smidak R."/>
            <person name="Sarate P."/>
            <person name="Gangsoo J."/>
            <person name="Sialana F."/>
            <person name="Bilban M."/>
            <person name="Lubec G."/>
        </authorList>
    </citation>
    <scope>NUCLEOTIDE SEQUENCE</scope>
    <source>
        <tissue evidence="2">Skin</tissue>
    </source>
</reference>
<proteinExistence type="predicted"/>
<accession>A0A0B7B7N8</accession>
<sequence>SIDAGGDRLYKIRNVIDSLRTSFRSAFSPYLDVVIDESLLLFKEDCLSNSTFRQKEADLE</sequence>
<protein>
    <recommendedName>
        <fullName evidence="1">PiggyBac transposable element-derived protein domain-containing protein</fullName>
    </recommendedName>
</protein>
<evidence type="ECO:0000313" key="2">
    <source>
        <dbReference type="EMBL" id="CEK88331.1"/>
    </source>
</evidence>
<organism evidence="2">
    <name type="scientific">Arion vulgaris</name>
    <dbReference type="NCBI Taxonomy" id="1028688"/>
    <lineage>
        <taxon>Eukaryota</taxon>
        <taxon>Metazoa</taxon>
        <taxon>Spiralia</taxon>
        <taxon>Lophotrochozoa</taxon>
        <taxon>Mollusca</taxon>
        <taxon>Gastropoda</taxon>
        <taxon>Heterobranchia</taxon>
        <taxon>Euthyneura</taxon>
        <taxon>Panpulmonata</taxon>
        <taxon>Eupulmonata</taxon>
        <taxon>Stylommatophora</taxon>
        <taxon>Helicina</taxon>
        <taxon>Arionoidea</taxon>
        <taxon>Arionidae</taxon>
        <taxon>Arion</taxon>
    </lineage>
</organism>
<feature type="domain" description="PiggyBac transposable element-derived protein" evidence="1">
    <location>
        <begin position="5"/>
        <end position="55"/>
    </location>
</feature>
<evidence type="ECO:0000259" key="1">
    <source>
        <dbReference type="Pfam" id="PF13843"/>
    </source>
</evidence>
<dbReference type="AlphaFoldDB" id="A0A0B7B7N8"/>
<gene>
    <name evidence="2" type="primary">ORF164689</name>
</gene>
<name>A0A0B7B7N8_9EUPU</name>
<dbReference type="EMBL" id="HACG01041466">
    <property type="protein sequence ID" value="CEK88331.1"/>
    <property type="molecule type" value="Transcribed_RNA"/>
</dbReference>